<evidence type="ECO:0000256" key="1">
    <source>
        <dbReference type="ARBA" id="ARBA00022491"/>
    </source>
</evidence>
<dbReference type="FunFam" id="3.40.1410.10:FF:000008">
    <property type="entry name" value="Transcriptional regulator, GntR family"/>
    <property type="match status" value="1"/>
</dbReference>
<dbReference type="Proteomes" id="UP000051330">
    <property type="component" value="Unassembled WGS sequence"/>
</dbReference>
<keyword evidence="7" id="KW-1185">Reference proteome</keyword>
<evidence type="ECO:0000313" key="7">
    <source>
        <dbReference type="Proteomes" id="UP000051330"/>
    </source>
</evidence>
<dbReference type="GO" id="GO:0003700">
    <property type="term" value="F:DNA-binding transcription factor activity"/>
    <property type="evidence" value="ECO:0007669"/>
    <property type="project" value="InterPro"/>
</dbReference>
<keyword evidence="2" id="KW-0805">Transcription regulation</keyword>
<proteinExistence type="predicted"/>
<dbReference type="PATRIC" id="fig|1423792.3.peg.20"/>
<evidence type="ECO:0000313" key="6">
    <source>
        <dbReference type="EMBL" id="KRL14374.1"/>
    </source>
</evidence>
<dbReference type="Gene3D" id="1.10.10.10">
    <property type="entry name" value="Winged helix-like DNA-binding domain superfamily/Winged helix DNA-binding domain"/>
    <property type="match status" value="1"/>
</dbReference>
<dbReference type="SUPFAM" id="SSF46785">
    <property type="entry name" value="Winged helix' DNA-binding domain"/>
    <property type="match status" value="1"/>
</dbReference>
<dbReference type="Pfam" id="PF07702">
    <property type="entry name" value="UTRA"/>
    <property type="match status" value="1"/>
</dbReference>
<evidence type="ECO:0000256" key="4">
    <source>
        <dbReference type="ARBA" id="ARBA00023163"/>
    </source>
</evidence>
<dbReference type="InterPro" id="IPR000524">
    <property type="entry name" value="Tscrpt_reg_HTH_GntR"/>
</dbReference>
<dbReference type="STRING" id="1423792.FD09_GL000019"/>
<accession>A0A0R1N233</accession>
<dbReference type="Pfam" id="PF00392">
    <property type="entry name" value="GntR"/>
    <property type="match status" value="1"/>
</dbReference>
<dbReference type="InterPro" id="IPR036388">
    <property type="entry name" value="WH-like_DNA-bd_sf"/>
</dbReference>
<dbReference type="SMART" id="SM00866">
    <property type="entry name" value="UTRA"/>
    <property type="match status" value="1"/>
</dbReference>
<evidence type="ECO:0000259" key="5">
    <source>
        <dbReference type="PROSITE" id="PS50949"/>
    </source>
</evidence>
<dbReference type="EMBL" id="AZEC01000001">
    <property type="protein sequence ID" value="KRL14374.1"/>
    <property type="molecule type" value="Genomic_DNA"/>
</dbReference>
<dbReference type="InterPro" id="IPR050679">
    <property type="entry name" value="Bact_HTH_transcr_reg"/>
</dbReference>
<dbReference type="AlphaFoldDB" id="A0A0R1N233"/>
<keyword evidence="1" id="KW-0678">Repressor</keyword>
<keyword evidence="3" id="KW-0238">DNA-binding</keyword>
<dbReference type="PRINTS" id="PR00035">
    <property type="entry name" value="HTHGNTR"/>
</dbReference>
<dbReference type="InterPro" id="IPR036390">
    <property type="entry name" value="WH_DNA-bd_sf"/>
</dbReference>
<dbReference type="GO" id="GO:0045892">
    <property type="term" value="P:negative regulation of DNA-templated transcription"/>
    <property type="evidence" value="ECO:0007669"/>
    <property type="project" value="TreeGrafter"/>
</dbReference>
<dbReference type="PROSITE" id="PS50949">
    <property type="entry name" value="HTH_GNTR"/>
    <property type="match status" value="1"/>
</dbReference>
<name>A0A0R1N233_9LACO</name>
<dbReference type="GO" id="GO:0003677">
    <property type="term" value="F:DNA binding"/>
    <property type="evidence" value="ECO:0007669"/>
    <property type="project" value="UniProtKB-KW"/>
</dbReference>
<dbReference type="CDD" id="cd07377">
    <property type="entry name" value="WHTH_GntR"/>
    <property type="match status" value="1"/>
</dbReference>
<dbReference type="Gene3D" id="3.40.1410.10">
    <property type="entry name" value="Chorismate lyase-like"/>
    <property type="match status" value="1"/>
</dbReference>
<dbReference type="PANTHER" id="PTHR44846:SF5">
    <property type="entry name" value="HTH-TYPE TRANSCRIPTIONAL REGULATOR GMUR"/>
    <property type="match status" value="1"/>
</dbReference>
<dbReference type="SUPFAM" id="SSF64288">
    <property type="entry name" value="Chorismate lyase-like"/>
    <property type="match status" value="1"/>
</dbReference>
<dbReference type="PANTHER" id="PTHR44846">
    <property type="entry name" value="MANNOSYL-D-GLYCERATE TRANSPORT/METABOLISM SYSTEM REPRESSOR MNGR-RELATED"/>
    <property type="match status" value="1"/>
</dbReference>
<reference evidence="6 7" key="1">
    <citation type="journal article" date="2015" name="Genome Announc.">
        <title>Expanding the biotechnology potential of lactobacilli through comparative genomics of 213 strains and associated genera.</title>
        <authorList>
            <person name="Sun Z."/>
            <person name="Harris H.M."/>
            <person name="McCann A."/>
            <person name="Guo C."/>
            <person name="Argimon S."/>
            <person name="Zhang W."/>
            <person name="Yang X."/>
            <person name="Jeffery I.B."/>
            <person name="Cooney J.C."/>
            <person name="Kagawa T.F."/>
            <person name="Liu W."/>
            <person name="Song Y."/>
            <person name="Salvetti E."/>
            <person name="Wrobel A."/>
            <person name="Rasinkangas P."/>
            <person name="Parkhill J."/>
            <person name="Rea M.C."/>
            <person name="O'Sullivan O."/>
            <person name="Ritari J."/>
            <person name="Douillard F.P."/>
            <person name="Paul Ross R."/>
            <person name="Yang R."/>
            <person name="Briner A.E."/>
            <person name="Felis G.E."/>
            <person name="de Vos W.M."/>
            <person name="Barrangou R."/>
            <person name="Klaenhammer T.R."/>
            <person name="Caufield P.W."/>
            <person name="Cui Y."/>
            <person name="Zhang H."/>
            <person name="O'Toole P.W."/>
        </authorList>
    </citation>
    <scope>NUCLEOTIDE SEQUENCE [LARGE SCALE GENOMIC DNA]</scope>
    <source>
        <strain evidence="6 7">DSM 12744</strain>
    </source>
</reference>
<organism evidence="6 7">
    <name type="scientific">Schleiferilactobacillus perolens DSM 12744</name>
    <dbReference type="NCBI Taxonomy" id="1423792"/>
    <lineage>
        <taxon>Bacteria</taxon>
        <taxon>Bacillati</taxon>
        <taxon>Bacillota</taxon>
        <taxon>Bacilli</taxon>
        <taxon>Lactobacillales</taxon>
        <taxon>Lactobacillaceae</taxon>
        <taxon>Schleiferilactobacillus</taxon>
    </lineage>
</organism>
<protein>
    <submittedName>
        <fullName evidence="6">Gntr family transcriptional regulator</fullName>
    </submittedName>
</protein>
<dbReference type="InterPro" id="IPR011663">
    <property type="entry name" value="UTRA"/>
</dbReference>
<dbReference type="InterPro" id="IPR028978">
    <property type="entry name" value="Chorismate_lyase_/UTRA_dom_sf"/>
</dbReference>
<feature type="domain" description="HTH gntR-type" evidence="5">
    <location>
        <begin position="11"/>
        <end position="79"/>
    </location>
</feature>
<comment type="caution">
    <text evidence="6">The sequence shown here is derived from an EMBL/GenBank/DDBJ whole genome shotgun (WGS) entry which is preliminary data.</text>
</comment>
<keyword evidence="4" id="KW-0804">Transcription</keyword>
<dbReference type="SMART" id="SM00345">
    <property type="entry name" value="HTH_GNTR"/>
    <property type="match status" value="1"/>
</dbReference>
<evidence type="ECO:0000256" key="3">
    <source>
        <dbReference type="ARBA" id="ARBA00023125"/>
    </source>
</evidence>
<gene>
    <name evidence="6" type="ORF">FD09_GL000019</name>
</gene>
<sequence length="251" mass="28241">MDKLQNGGSNMPLYQDIANHIGETIRQGKYTAGDRLPDQKKLAEQFKTSRMTIQKALNILNAAGMTYSVQGSGTYVKHNIDEMSKLNLRVDQYVGTSSLLGGKAKIVSQVIKFKVDFPTKDEQERLHLDPGDPVYHIIRLRNVDGAPFALEHTTMPVGVIPGINDAVLHKSIYGYIRTNLKKVIGAAYREISADKPDHYDKEYLHCDDTTPVLQTFQVVYLEDGTPFEYSATRRRYDSGSVTVLVPRRPHM</sequence>
<evidence type="ECO:0000256" key="2">
    <source>
        <dbReference type="ARBA" id="ARBA00023015"/>
    </source>
</evidence>